<accession>A0AAJ6QXJ8</accession>
<gene>
    <name evidence="3" type="primary">LOC100909319</name>
</gene>
<dbReference type="KEGG" id="goe:100909319"/>
<evidence type="ECO:0000313" key="3">
    <source>
        <dbReference type="RefSeq" id="XP_003747134.1"/>
    </source>
</evidence>
<sequence>MIRAAVCILALLETTSADPNEFFDRVLLDLGRQIRRDGLDSLDVDGFELKVEKTGFFTREFEASFSSGELIGLSTAVRDGDCADDLVDAIDTWFYTIKCKIVMPHARFAFDAVVKGDDIIGRSHLIATTTHLTNVSAEVMIARTEDSSKFKRLTVTSTGPLETNIVQGSVDLNPERKLSFISQINEKLSEKIGQLFDREYAQMLRMVIPRYVL</sequence>
<name>A0AAJ6QXJ8_9ACAR</name>
<dbReference type="AlphaFoldDB" id="A0AAJ6QXJ8"/>
<dbReference type="RefSeq" id="XP_003747134.1">
    <property type="nucleotide sequence ID" value="XM_003747086.2"/>
</dbReference>
<dbReference type="GeneID" id="100909319"/>
<proteinExistence type="predicted"/>
<dbReference type="Proteomes" id="UP000694867">
    <property type="component" value="Unplaced"/>
</dbReference>
<feature type="chain" id="PRO_5042460874" evidence="1">
    <location>
        <begin position="18"/>
        <end position="213"/>
    </location>
</feature>
<reference evidence="3" key="1">
    <citation type="submission" date="2025-08" db="UniProtKB">
        <authorList>
            <consortium name="RefSeq"/>
        </authorList>
    </citation>
    <scope>IDENTIFICATION</scope>
</reference>
<organism evidence="2 3">
    <name type="scientific">Galendromus occidentalis</name>
    <name type="common">western predatory mite</name>
    <dbReference type="NCBI Taxonomy" id="34638"/>
    <lineage>
        <taxon>Eukaryota</taxon>
        <taxon>Metazoa</taxon>
        <taxon>Ecdysozoa</taxon>
        <taxon>Arthropoda</taxon>
        <taxon>Chelicerata</taxon>
        <taxon>Arachnida</taxon>
        <taxon>Acari</taxon>
        <taxon>Parasitiformes</taxon>
        <taxon>Mesostigmata</taxon>
        <taxon>Gamasina</taxon>
        <taxon>Phytoseioidea</taxon>
        <taxon>Phytoseiidae</taxon>
        <taxon>Typhlodrominae</taxon>
        <taxon>Galendromus</taxon>
    </lineage>
</organism>
<protein>
    <submittedName>
        <fullName evidence="3">Uncharacterized protein LOC100909319</fullName>
    </submittedName>
</protein>
<evidence type="ECO:0000313" key="2">
    <source>
        <dbReference type="Proteomes" id="UP000694867"/>
    </source>
</evidence>
<keyword evidence="2" id="KW-1185">Reference proteome</keyword>
<evidence type="ECO:0000256" key="1">
    <source>
        <dbReference type="SAM" id="SignalP"/>
    </source>
</evidence>
<keyword evidence="1" id="KW-0732">Signal</keyword>
<feature type="signal peptide" evidence="1">
    <location>
        <begin position="1"/>
        <end position="17"/>
    </location>
</feature>